<organism evidence="2 3">
    <name type="scientific">Crotalaria pallida</name>
    <name type="common">Smooth rattlebox</name>
    <name type="synonym">Crotalaria striata</name>
    <dbReference type="NCBI Taxonomy" id="3830"/>
    <lineage>
        <taxon>Eukaryota</taxon>
        <taxon>Viridiplantae</taxon>
        <taxon>Streptophyta</taxon>
        <taxon>Embryophyta</taxon>
        <taxon>Tracheophyta</taxon>
        <taxon>Spermatophyta</taxon>
        <taxon>Magnoliopsida</taxon>
        <taxon>eudicotyledons</taxon>
        <taxon>Gunneridae</taxon>
        <taxon>Pentapetalae</taxon>
        <taxon>rosids</taxon>
        <taxon>fabids</taxon>
        <taxon>Fabales</taxon>
        <taxon>Fabaceae</taxon>
        <taxon>Papilionoideae</taxon>
        <taxon>50 kb inversion clade</taxon>
        <taxon>genistoids sensu lato</taxon>
        <taxon>core genistoids</taxon>
        <taxon>Crotalarieae</taxon>
        <taxon>Crotalaria</taxon>
    </lineage>
</organism>
<accession>A0AAN9I541</accession>
<dbReference type="Proteomes" id="UP001372338">
    <property type="component" value="Unassembled WGS sequence"/>
</dbReference>
<feature type="compositionally biased region" description="Basic and acidic residues" evidence="1">
    <location>
        <begin position="37"/>
        <end position="48"/>
    </location>
</feature>
<protein>
    <submittedName>
        <fullName evidence="2">Uncharacterized protein</fullName>
    </submittedName>
</protein>
<evidence type="ECO:0000256" key="1">
    <source>
        <dbReference type="SAM" id="MobiDB-lite"/>
    </source>
</evidence>
<evidence type="ECO:0000313" key="3">
    <source>
        <dbReference type="Proteomes" id="UP001372338"/>
    </source>
</evidence>
<gene>
    <name evidence="2" type="ORF">RIF29_18991</name>
</gene>
<dbReference type="EMBL" id="JAYWIO010000004">
    <property type="protein sequence ID" value="KAK7266347.1"/>
    <property type="molecule type" value="Genomic_DNA"/>
</dbReference>
<sequence length="118" mass="13563">MYNTLYNTHVKQIEDWLNAIKESGGNIDFTLVSPPKENNRGMEEHDDHGVDEEPLVEENTKWQVEEPFLLTEETFFYFFSGSLSVYFIGHRLPLPLFPWPLGTAQCSPATALCCSVRH</sequence>
<comment type="caution">
    <text evidence="2">The sequence shown here is derived from an EMBL/GenBank/DDBJ whole genome shotgun (WGS) entry which is preliminary data.</text>
</comment>
<reference evidence="2 3" key="1">
    <citation type="submission" date="2024-01" db="EMBL/GenBank/DDBJ databases">
        <title>The genomes of 5 underutilized Papilionoideae crops provide insights into root nodulation and disease resistanc.</title>
        <authorList>
            <person name="Yuan L."/>
        </authorList>
    </citation>
    <scope>NUCLEOTIDE SEQUENCE [LARGE SCALE GENOMIC DNA]</scope>
    <source>
        <strain evidence="2">ZHUSHIDOU_FW_LH</strain>
        <tissue evidence="2">Leaf</tissue>
    </source>
</reference>
<name>A0AAN9I541_CROPI</name>
<proteinExistence type="predicted"/>
<feature type="region of interest" description="Disordered" evidence="1">
    <location>
        <begin position="34"/>
        <end position="55"/>
    </location>
</feature>
<dbReference type="AlphaFoldDB" id="A0AAN9I541"/>
<keyword evidence="3" id="KW-1185">Reference proteome</keyword>
<evidence type="ECO:0000313" key="2">
    <source>
        <dbReference type="EMBL" id="KAK7266347.1"/>
    </source>
</evidence>